<dbReference type="Pfam" id="PF13416">
    <property type="entry name" value="SBP_bac_8"/>
    <property type="match status" value="1"/>
</dbReference>
<comment type="caution">
    <text evidence="7">The sequence shown here is derived from an EMBL/GenBank/DDBJ whole genome shotgun (WGS) entry which is preliminary data.</text>
</comment>
<name>A0A1Y4LYF6_9FIRM</name>
<gene>
    <name evidence="7" type="ORF">B5F14_01335</name>
</gene>
<dbReference type="RefSeq" id="WP_022356534.1">
    <property type="nucleotide sequence ID" value="NZ_NFKM01000002.1"/>
</dbReference>
<evidence type="ECO:0000256" key="2">
    <source>
        <dbReference type="ARBA" id="ARBA00022729"/>
    </source>
</evidence>
<evidence type="ECO:0000313" key="7">
    <source>
        <dbReference type="EMBL" id="OUP61623.1"/>
    </source>
</evidence>
<feature type="chain" id="PRO_5039266918" evidence="6">
    <location>
        <begin position="27"/>
        <end position="442"/>
    </location>
</feature>
<dbReference type="NCBIfam" id="TIGR03850">
    <property type="entry name" value="bind_CPR_0540"/>
    <property type="match status" value="1"/>
</dbReference>
<evidence type="ECO:0000256" key="3">
    <source>
        <dbReference type="ARBA" id="ARBA00023136"/>
    </source>
</evidence>
<organism evidence="7 8">
    <name type="scientific">Faecalitalea cylindroides</name>
    <dbReference type="NCBI Taxonomy" id="39483"/>
    <lineage>
        <taxon>Bacteria</taxon>
        <taxon>Bacillati</taxon>
        <taxon>Bacillota</taxon>
        <taxon>Erysipelotrichia</taxon>
        <taxon>Erysipelotrichales</taxon>
        <taxon>Erysipelotrichaceae</taxon>
        <taxon>Faecalitalea</taxon>
    </lineage>
</organism>
<keyword evidence="5" id="KW-0449">Lipoprotein</keyword>
<dbReference type="AlphaFoldDB" id="A0A1Y4LYF6"/>
<keyword evidence="2 6" id="KW-0732">Signal</keyword>
<reference evidence="8" key="1">
    <citation type="submission" date="2017-04" db="EMBL/GenBank/DDBJ databases">
        <title>Function of individual gut microbiota members based on whole genome sequencing of pure cultures obtained from chicken caecum.</title>
        <authorList>
            <person name="Medvecky M."/>
            <person name="Cejkova D."/>
            <person name="Polansky O."/>
            <person name="Karasova D."/>
            <person name="Kubasova T."/>
            <person name="Cizek A."/>
            <person name="Rychlik I."/>
        </authorList>
    </citation>
    <scope>NUCLEOTIDE SEQUENCE [LARGE SCALE GENOMIC DNA]</scope>
    <source>
        <strain evidence="8">An178</strain>
    </source>
</reference>
<keyword evidence="1" id="KW-1003">Cell membrane</keyword>
<evidence type="ECO:0000313" key="8">
    <source>
        <dbReference type="Proteomes" id="UP000195447"/>
    </source>
</evidence>
<feature type="signal peptide" evidence="6">
    <location>
        <begin position="1"/>
        <end position="26"/>
    </location>
</feature>
<proteinExistence type="predicted"/>
<keyword evidence="3" id="KW-0472">Membrane</keyword>
<accession>A0A1Y4LYF6</accession>
<dbReference type="InterPro" id="IPR022387">
    <property type="entry name" value="Bind_CPR0540"/>
</dbReference>
<keyword evidence="8" id="KW-1185">Reference proteome</keyword>
<dbReference type="InterPro" id="IPR050490">
    <property type="entry name" value="Bact_solute-bd_prot1"/>
</dbReference>
<sequence length="442" mass="48796">MKKIITAGLSFAMAASMLAGCSSAPAEDADSGDKRVLKFDSFSGGNGEEVFTKLAEAFEAANPDVDVQLRFEKELPDVLNKENAQGEYSDVVYYNLGQPSGYTETQLNTNEVLDISDVIENINIDEEYANSRIVQYYGDGKSYLLPLKTTPAGFFYNTELIGEGKKYELPTTWDEFWALGDQAREDGIALFTYPTNGYFDNTLNALLKEAGGEEFLFNVLNYEPDVWNSEEGKTVIDIISKLVSPDYLYSDTVSNANAKDGFTMNQQAVIDGKALFMPNGDWVVNEMADTTPEDFHWGLLPLPALEEGGERFVGSMTEQVWIPAQAKNVDDAKAFLEFIYSDEGVQIMAESGNIVPTTDMMDRVAAMEDGYTKEFFSVYNEATPAFGAFAPYNTENLPDFDRAATVFGSIDSLATGEITADEYQSTLADAWVKLSENKLNAE</sequence>
<dbReference type="EMBL" id="NFKM01000002">
    <property type="protein sequence ID" value="OUP61623.1"/>
    <property type="molecule type" value="Genomic_DNA"/>
</dbReference>
<evidence type="ECO:0000256" key="5">
    <source>
        <dbReference type="ARBA" id="ARBA00023288"/>
    </source>
</evidence>
<dbReference type="PROSITE" id="PS51257">
    <property type="entry name" value="PROKAR_LIPOPROTEIN"/>
    <property type="match status" value="1"/>
</dbReference>
<dbReference type="PANTHER" id="PTHR43649">
    <property type="entry name" value="ARABINOSE-BINDING PROTEIN-RELATED"/>
    <property type="match status" value="1"/>
</dbReference>
<dbReference type="PANTHER" id="PTHR43649:SF33">
    <property type="entry name" value="POLYGALACTURONAN_RHAMNOGALACTURONAN-BINDING PROTEIN YTCQ"/>
    <property type="match status" value="1"/>
</dbReference>
<dbReference type="InterPro" id="IPR006059">
    <property type="entry name" value="SBP"/>
</dbReference>
<protein>
    <submittedName>
        <fullName evidence="7">Carbohydrate ABC transporter substrate-binding protein</fullName>
    </submittedName>
</protein>
<keyword evidence="4" id="KW-0564">Palmitate</keyword>
<dbReference type="Proteomes" id="UP000195447">
    <property type="component" value="Unassembled WGS sequence"/>
</dbReference>
<evidence type="ECO:0000256" key="6">
    <source>
        <dbReference type="SAM" id="SignalP"/>
    </source>
</evidence>
<evidence type="ECO:0000256" key="1">
    <source>
        <dbReference type="ARBA" id="ARBA00022475"/>
    </source>
</evidence>
<dbReference type="Gene3D" id="3.40.190.10">
    <property type="entry name" value="Periplasmic binding protein-like II"/>
    <property type="match status" value="1"/>
</dbReference>
<dbReference type="SUPFAM" id="SSF53850">
    <property type="entry name" value="Periplasmic binding protein-like II"/>
    <property type="match status" value="1"/>
</dbReference>
<evidence type="ECO:0000256" key="4">
    <source>
        <dbReference type="ARBA" id="ARBA00023139"/>
    </source>
</evidence>